<sequence>MTDNKRPTPDELRNTQDATFTTGEGKAPELGVKNASTEGSTYRPDWVPEEAKKDDTYACHVMKGVKEMHDGLLSSSAHLAPAVRPVQRRKKLTVADYVRGIEQEDRVILSRAITLVESNNKDHFKLAQQVLQA</sequence>
<accession>W1V913</accession>
<evidence type="ECO:0000313" key="2">
    <source>
        <dbReference type="EMBL" id="ETJ02161.1"/>
    </source>
</evidence>
<organism evidence="2 3">
    <name type="scientific">Veillonella dispar DORA_11</name>
    <dbReference type="NCBI Taxonomy" id="1403949"/>
    <lineage>
        <taxon>Bacteria</taxon>
        <taxon>Bacillati</taxon>
        <taxon>Bacillota</taxon>
        <taxon>Negativicutes</taxon>
        <taxon>Veillonellales</taxon>
        <taxon>Veillonellaceae</taxon>
        <taxon>Veillonella</taxon>
    </lineage>
</organism>
<feature type="region of interest" description="Disordered" evidence="1">
    <location>
        <begin position="1"/>
        <end position="47"/>
    </location>
</feature>
<dbReference type="EMBL" id="AZMJ01000025">
    <property type="protein sequence ID" value="ETJ02161.1"/>
    <property type="molecule type" value="Genomic_DNA"/>
</dbReference>
<reference evidence="2 3" key="1">
    <citation type="submission" date="2013-12" db="EMBL/GenBank/DDBJ databases">
        <title>A Varibaculum cambriense genome reconstructed from a premature infant gut community with otherwise low bacterial novelty that shifts toward anaerobic metabolism during the third week of life.</title>
        <authorList>
            <person name="Brown C.T."/>
            <person name="Sharon I."/>
            <person name="Thomas B.C."/>
            <person name="Castelle C.J."/>
            <person name="Morowitz M.J."/>
            <person name="Banfield J.F."/>
        </authorList>
    </citation>
    <scope>NUCLEOTIDE SEQUENCE [LARGE SCALE GENOMIC DNA]</scope>
    <source>
        <strain evidence="3">DORA_11</strain>
    </source>
</reference>
<evidence type="ECO:0000313" key="3">
    <source>
        <dbReference type="Proteomes" id="UP000018855"/>
    </source>
</evidence>
<feature type="compositionally biased region" description="Basic and acidic residues" evidence="1">
    <location>
        <begin position="1"/>
        <end position="14"/>
    </location>
</feature>
<gene>
    <name evidence="2" type="ORF">Q619_VDC00025G0003</name>
</gene>
<dbReference type="Gene3D" id="1.20.5.170">
    <property type="match status" value="1"/>
</dbReference>
<name>W1V913_9FIRM</name>
<dbReference type="AlphaFoldDB" id="W1V913"/>
<feature type="non-terminal residue" evidence="2">
    <location>
        <position position="133"/>
    </location>
</feature>
<evidence type="ECO:0000256" key="1">
    <source>
        <dbReference type="SAM" id="MobiDB-lite"/>
    </source>
</evidence>
<comment type="caution">
    <text evidence="2">The sequence shown here is derived from an EMBL/GenBank/DDBJ whole genome shotgun (WGS) entry which is preliminary data.</text>
</comment>
<protein>
    <submittedName>
        <fullName evidence="2">LAO/AO transport system ATPase</fullName>
    </submittedName>
</protein>
<dbReference type="Proteomes" id="UP000018855">
    <property type="component" value="Unassembled WGS sequence"/>
</dbReference>
<proteinExistence type="predicted"/>